<dbReference type="Proteomes" id="UP000323067">
    <property type="component" value="Chromosome ii"/>
</dbReference>
<dbReference type="VEuPathDB" id="FungiDB:A9K55_001048"/>
<evidence type="ECO:0000313" key="1">
    <source>
        <dbReference type="EMBL" id="ATY66760.1"/>
    </source>
</evidence>
<reference evidence="1 2" key="1">
    <citation type="journal article" date="2017" name="BMC Genomics">
        <title>Chromosome level assembly and secondary metabolite potential of the parasitic fungus Cordyceps militaris.</title>
        <authorList>
            <person name="Kramer G.J."/>
            <person name="Nodwell J.R."/>
        </authorList>
    </citation>
    <scope>NUCLEOTIDE SEQUENCE [LARGE SCALE GENOMIC DNA]</scope>
    <source>
        <strain evidence="1 2">ATCC 34164</strain>
    </source>
</reference>
<dbReference type="VEuPathDB" id="FungiDB:CCM_03747"/>
<accession>A0A2H4SUH8</accession>
<name>A0A2H4SUH8_CORMI</name>
<evidence type="ECO:0000313" key="2">
    <source>
        <dbReference type="Proteomes" id="UP000323067"/>
    </source>
</evidence>
<organism evidence="1 2">
    <name type="scientific">Cordyceps militaris</name>
    <name type="common">Caterpillar fungus</name>
    <name type="synonym">Clavaria militaris</name>
    <dbReference type="NCBI Taxonomy" id="73501"/>
    <lineage>
        <taxon>Eukaryota</taxon>
        <taxon>Fungi</taxon>
        <taxon>Dikarya</taxon>
        <taxon>Ascomycota</taxon>
        <taxon>Pezizomycotina</taxon>
        <taxon>Sordariomycetes</taxon>
        <taxon>Hypocreomycetidae</taxon>
        <taxon>Hypocreales</taxon>
        <taxon>Cordycipitaceae</taxon>
        <taxon>Cordyceps</taxon>
    </lineage>
</organism>
<dbReference type="EMBL" id="CP023327">
    <property type="protein sequence ID" value="ATY66760.1"/>
    <property type="molecule type" value="Genomic_DNA"/>
</dbReference>
<proteinExistence type="predicted"/>
<gene>
    <name evidence="1" type="ORF">A9K55_001048</name>
</gene>
<sequence length="224" mass="25476">MPKLSSRGKTLRPEDFKYYLNDIVNLGCYKAINRAGSTEDEVDAFYTGFLADVFLKKNGWVIHAQTRAGRTLVKVDVRVRWVSLQGAQTAVILWENKRRELESDSSVWAEALEQVVEYADAVRCNGPEQDASKPLYLTVNVGTYLRFYELPGLSNVAKDWAPAKGKLYELADDEEAVWKLWNRLREVDETTSAVRLVESHISKMKDGWLNKLDADSVATRKETP</sequence>
<dbReference type="AlphaFoldDB" id="A0A2H4SUH8"/>
<protein>
    <submittedName>
        <fullName evidence="1">Uncharacterized protein</fullName>
    </submittedName>
</protein>
<dbReference type="OrthoDB" id="5315444at2759"/>